<dbReference type="AlphaFoldDB" id="A0AB38CWP2"/>
<name>A0AB38CWP2_9MYCO</name>
<reference evidence="1 2" key="1">
    <citation type="submission" date="2016-11" db="EMBL/GenBank/DDBJ databases">
        <authorList>
            <consortium name="Pathogen Informatics"/>
        </authorList>
    </citation>
    <scope>NUCLEOTIDE SEQUENCE [LARGE SCALE GENOMIC DNA]</scope>
    <source>
        <strain evidence="1 2">104</strain>
    </source>
</reference>
<proteinExistence type="predicted"/>
<protein>
    <submittedName>
        <fullName evidence="1">Uncharacterized protein</fullName>
    </submittedName>
</protein>
<dbReference type="RefSeq" id="WP_052544298.1">
    <property type="nucleotide sequence ID" value="NZ_CAACXP010000006.1"/>
</dbReference>
<evidence type="ECO:0000313" key="1">
    <source>
        <dbReference type="EMBL" id="SIA64722.1"/>
    </source>
</evidence>
<gene>
    <name evidence="1" type="ORF">SAMEA2070301_01756</name>
</gene>
<sequence length="91" mass="10300">MIEHDPYSDLPTLPLAVQLIFQDIEPEHFELTTEMLEENYAVNRAVRILVTRYTGHLGPEVVEHTLHAALIAIKRTIEQAMRPAGDVTHDG</sequence>
<comment type="caution">
    <text evidence="1">The sequence shown here is derived from an EMBL/GenBank/DDBJ whole genome shotgun (WGS) entry which is preliminary data.</text>
</comment>
<evidence type="ECO:0000313" key="2">
    <source>
        <dbReference type="Proteomes" id="UP000185210"/>
    </source>
</evidence>
<organism evidence="1 2">
    <name type="scientific">Mycobacteroides abscessus subsp. abscessus</name>
    <dbReference type="NCBI Taxonomy" id="1185650"/>
    <lineage>
        <taxon>Bacteria</taxon>
        <taxon>Bacillati</taxon>
        <taxon>Actinomycetota</taxon>
        <taxon>Actinomycetes</taxon>
        <taxon>Mycobacteriales</taxon>
        <taxon>Mycobacteriaceae</taxon>
        <taxon>Mycobacteroides</taxon>
        <taxon>Mycobacteroides abscessus</taxon>
    </lineage>
</organism>
<accession>A0AB38CWP2</accession>
<dbReference type="EMBL" id="FSHM01000002">
    <property type="protein sequence ID" value="SIA64722.1"/>
    <property type="molecule type" value="Genomic_DNA"/>
</dbReference>
<dbReference type="Proteomes" id="UP000185210">
    <property type="component" value="Unassembled WGS sequence"/>
</dbReference>